<dbReference type="STRING" id="575540.Isop_1272"/>
<dbReference type="Gene3D" id="1.25.10.10">
    <property type="entry name" value="Leucine-rich Repeat Variant"/>
    <property type="match status" value="2"/>
</dbReference>
<dbReference type="SUPFAM" id="SSF48452">
    <property type="entry name" value="TPR-like"/>
    <property type="match status" value="1"/>
</dbReference>
<dbReference type="InParanoid" id="E8R6F7"/>
<dbReference type="InterPro" id="IPR016024">
    <property type="entry name" value="ARM-type_fold"/>
</dbReference>
<sequence>MDSRSRVRCLAALLLGAAWLVGDGPACSTARADVVELKSGGVIEGVRLEAFEDDSVVVVQTLKSKTPLKLPRDLVKRIVPRPHVLEDYPVLLEKAGEDAMRHFELGLWCEARGAMGLAEVHWNRAIEIDPNLVDAHKKLGHVEIQGQWMNRDEALAAEGYVKHKGRWISPEEKERLETINRDATRLHAWTQQVQALNRELMSGDPARSRSAERAILTIKDPLAVDALKNVLSRGNAEQRRIYYEALGNQDGPTATKALLDAVYAEAEEHLWNLVFERLAARSRDDPGLVKALRAGLRSKDQGVRNRAARGLGRLRAESAVPDLIDALISVERRTIMTQEPVPAGSAGGVAGLPGGFAVVSPVVAAGPNGGQRPSVADQVGRVTTFGQVGYAVGPGMVVPFPMPATFGLGVQAAPPRTQPALRVVQLNTSHPEVLNALKTITGRDFGFNQAAWKQWLQLEYKPTPLTGRVVPEP</sequence>
<dbReference type="Pfam" id="PF03130">
    <property type="entry name" value="HEAT_PBS"/>
    <property type="match status" value="1"/>
</dbReference>
<gene>
    <name evidence="1" type="ordered locus">Isop_1272</name>
</gene>
<dbReference type="Gene3D" id="1.25.40.10">
    <property type="entry name" value="Tetratricopeptide repeat domain"/>
    <property type="match status" value="1"/>
</dbReference>
<dbReference type="KEGG" id="ipa:Isop_1272"/>
<organism evidence="1 2">
    <name type="scientific">Isosphaera pallida (strain ATCC 43644 / DSM 9630 / IS1B)</name>
    <dbReference type="NCBI Taxonomy" id="575540"/>
    <lineage>
        <taxon>Bacteria</taxon>
        <taxon>Pseudomonadati</taxon>
        <taxon>Planctomycetota</taxon>
        <taxon>Planctomycetia</taxon>
        <taxon>Isosphaerales</taxon>
        <taxon>Isosphaeraceae</taxon>
        <taxon>Isosphaera</taxon>
    </lineage>
</organism>
<accession>E8R6F7</accession>
<dbReference type="OrthoDB" id="212249at2"/>
<dbReference type="RefSeq" id="WP_013564147.1">
    <property type="nucleotide sequence ID" value="NC_014962.1"/>
</dbReference>
<reference evidence="1 2" key="2">
    <citation type="journal article" date="2011" name="Stand. Genomic Sci.">
        <title>Complete genome sequence of Isosphaera pallida type strain (IS1B).</title>
        <authorList>
            <consortium name="US DOE Joint Genome Institute (JGI-PGF)"/>
            <person name="Goker M."/>
            <person name="Cleland D."/>
            <person name="Saunders E."/>
            <person name="Lapidus A."/>
            <person name="Nolan M."/>
            <person name="Lucas S."/>
            <person name="Hammon N."/>
            <person name="Deshpande S."/>
            <person name="Cheng J.F."/>
            <person name="Tapia R."/>
            <person name="Han C."/>
            <person name="Goodwin L."/>
            <person name="Pitluck S."/>
            <person name="Liolios K."/>
            <person name="Pagani I."/>
            <person name="Ivanova N."/>
            <person name="Mavromatis K."/>
            <person name="Pati A."/>
            <person name="Chen A."/>
            <person name="Palaniappan K."/>
            <person name="Land M."/>
            <person name="Hauser L."/>
            <person name="Chang Y.J."/>
            <person name="Jeffries C.D."/>
            <person name="Detter J.C."/>
            <person name="Beck B."/>
            <person name="Woyke T."/>
            <person name="Bristow J."/>
            <person name="Eisen J.A."/>
            <person name="Markowitz V."/>
            <person name="Hugenholtz P."/>
            <person name="Kyrpides N.C."/>
            <person name="Klenk H.P."/>
        </authorList>
    </citation>
    <scope>NUCLEOTIDE SEQUENCE [LARGE SCALE GENOMIC DNA]</scope>
    <source>
        <strain evidence="2">ATCC 43644 / DSM 9630 / IS1B</strain>
    </source>
</reference>
<dbReference type="EMBL" id="CP002353">
    <property type="protein sequence ID" value="ADV61858.1"/>
    <property type="molecule type" value="Genomic_DNA"/>
</dbReference>
<dbReference type="eggNOG" id="COG1413">
    <property type="taxonomic scope" value="Bacteria"/>
</dbReference>
<keyword evidence="1" id="KW-0456">Lyase</keyword>
<dbReference type="InterPro" id="IPR011990">
    <property type="entry name" value="TPR-like_helical_dom_sf"/>
</dbReference>
<dbReference type="AlphaFoldDB" id="E8R6F7"/>
<evidence type="ECO:0000313" key="2">
    <source>
        <dbReference type="Proteomes" id="UP000008631"/>
    </source>
</evidence>
<dbReference type="HOGENOM" id="CLU_044072_0_0_0"/>
<dbReference type="SUPFAM" id="SSF48371">
    <property type="entry name" value="ARM repeat"/>
    <property type="match status" value="1"/>
</dbReference>
<dbReference type="InterPro" id="IPR004155">
    <property type="entry name" value="PBS_lyase_HEAT"/>
</dbReference>
<keyword evidence="2" id="KW-1185">Reference proteome</keyword>
<dbReference type="Proteomes" id="UP000008631">
    <property type="component" value="Chromosome"/>
</dbReference>
<evidence type="ECO:0000313" key="1">
    <source>
        <dbReference type="EMBL" id="ADV61858.1"/>
    </source>
</evidence>
<dbReference type="GO" id="GO:0016829">
    <property type="term" value="F:lyase activity"/>
    <property type="evidence" value="ECO:0007669"/>
    <property type="project" value="UniProtKB-KW"/>
</dbReference>
<proteinExistence type="predicted"/>
<dbReference type="InterPro" id="IPR011989">
    <property type="entry name" value="ARM-like"/>
</dbReference>
<name>E8R6F7_ISOPI</name>
<protein>
    <submittedName>
        <fullName evidence="1">PBS lyase HEAT domain protein repeat-containing protein</fullName>
    </submittedName>
</protein>
<reference key="1">
    <citation type="submission" date="2010-11" db="EMBL/GenBank/DDBJ databases">
        <title>The complete sequence of chromosome of Isophaera pallida ATCC 43644.</title>
        <authorList>
            <consortium name="US DOE Joint Genome Institute (JGI-PGF)"/>
            <person name="Lucas S."/>
            <person name="Copeland A."/>
            <person name="Lapidus A."/>
            <person name="Bruce D."/>
            <person name="Goodwin L."/>
            <person name="Pitluck S."/>
            <person name="Kyrpides N."/>
            <person name="Mavromatis K."/>
            <person name="Pagani I."/>
            <person name="Ivanova N."/>
            <person name="Saunders E."/>
            <person name="Brettin T."/>
            <person name="Detter J.C."/>
            <person name="Han C."/>
            <person name="Tapia R."/>
            <person name="Land M."/>
            <person name="Hauser L."/>
            <person name="Markowitz V."/>
            <person name="Cheng J.-F."/>
            <person name="Hugenholtz P."/>
            <person name="Woyke T."/>
            <person name="Wu D."/>
            <person name="Eisen J.A."/>
        </authorList>
    </citation>
    <scope>NUCLEOTIDE SEQUENCE</scope>
    <source>
        <strain>ATCC 43644</strain>
    </source>
</reference>